<accession>A0AAJ4R9R8</accession>
<proteinExistence type="predicted"/>
<sequence>MTTLTPLFGGSAAGAALAAVGGTMDSPLITGIGVLSVALLAGAIVLAARTNELPVDASLQ</sequence>
<keyword evidence="1" id="KW-0472">Membrane</keyword>
<organism evidence="2 3">
    <name type="scientific">Halosegnis longus</name>
    <dbReference type="NCBI Taxonomy" id="2216012"/>
    <lineage>
        <taxon>Archaea</taxon>
        <taxon>Methanobacteriati</taxon>
        <taxon>Methanobacteriota</taxon>
        <taxon>Stenosarchaea group</taxon>
        <taxon>Halobacteria</taxon>
        <taxon>Halobacteriales</taxon>
        <taxon>Natronomonadaceae</taxon>
        <taxon>Halosegnis</taxon>
    </lineage>
</organism>
<gene>
    <name evidence="2" type="ORF">Nmn1133_09690</name>
</gene>
<reference evidence="2 3" key="1">
    <citation type="submission" date="2018-11" db="EMBL/GenBank/DDBJ databases">
        <title>Genome sequences of Natronomonas sp. CBA1133.</title>
        <authorList>
            <person name="Roh S.W."/>
            <person name="Cha I.-T."/>
        </authorList>
    </citation>
    <scope>NUCLEOTIDE SEQUENCE [LARGE SCALE GENOMIC DNA]</scope>
    <source>
        <strain evidence="2 3">CBA1133</strain>
    </source>
</reference>
<dbReference type="Proteomes" id="UP000270581">
    <property type="component" value="Unassembled WGS sequence"/>
</dbReference>
<keyword evidence="1" id="KW-0812">Transmembrane</keyword>
<evidence type="ECO:0000313" key="3">
    <source>
        <dbReference type="Proteomes" id="UP000270581"/>
    </source>
</evidence>
<dbReference type="RefSeq" id="WP_075936979.1">
    <property type="nucleotide sequence ID" value="NZ_BDJH01000002.1"/>
</dbReference>
<evidence type="ECO:0000313" key="2">
    <source>
        <dbReference type="EMBL" id="RNJ26929.1"/>
    </source>
</evidence>
<keyword evidence="1" id="KW-1133">Transmembrane helix</keyword>
<feature type="transmembrane region" description="Helical" evidence="1">
    <location>
        <begin position="28"/>
        <end position="48"/>
    </location>
</feature>
<evidence type="ECO:0000256" key="1">
    <source>
        <dbReference type="SAM" id="Phobius"/>
    </source>
</evidence>
<dbReference type="AlphaFoldDB" id="A0AAJ4R9R8"/>
<keyword evidence="3" id="KW-1185">Reference proteome</keyword>
<comment type="caution">
    <text evidence="2">The sequence shown here is derived from an EMBL/GenBank/DDBJ whole genome shotgun (WGS) entry which is preliminary data.</text>
</comment>
<dbReference type="EMBL" id="RJJC01000001">
    <property type="protein sequence ID" value="RNJ26929.1"/>
    <property type="molecule type" value="Genomic_DNA"/>
</dbReference>
<name>A0AAJ4R9R8_9EURY</name>
<protein>
    <submittedName>
        <fullName evidence="2">Uncharacterized protein</fullName>
    </submittedName>
</protein>